<dbReference type="EMBL" id="CP017686">
    <property type="protein sequence ID" value="AYQ54303.1"/>
    <property type="molecule type" value="Genomic_DNA"/>
</dbReference>
<dbReference type="GO" id="GO:0019843">
    <property type="term" value="F:rRNA binding"/>
    <property type="evidence" value="ECO:0007669"/>
    <property type="project" value="UniProtKB-UniRule"/>
</dbReference>
<dbReference type="GeneID" id="41320906"/>
<evidence type="ECO:0000256" key="1">
    <source>
        <dbReference type="ARBA" id="ARBA00005647"/>
    </source>
</evidence>
<dbReference type="OMA" id="GTGKMYV"/>
<dbReference type="SMART" id="SM00746">
    <property type="entry name" value="TRASH"/>
    <property type="match status" value="1"/>
</dbReference>
<dbReference type="CDD" id="cd00472">
    <property type="entry name" value="Ribosomal_L24e_L24"/>
    <property type="match status" value="1"/>
</dbReference>
<feature type="domain" description="TRASH" evidence="6">
    <location>
        <begin position="7"/>
        <end position="45"/>
    </location>
</feature>
<protein>
    <recommendedName>
        <fullName evidence="5">Large ribosomal subunit protein eL24</fullName>
    </recommendedName>
</protein>
<name>A0A3G3IER4_9ARCH</name>
<dbReference type="HAMAP" id="MF_00773">
    <property type="entry name" value="Ribosomal_eL24"/>
    <property type="match status" value="1"/>
</dbReference>
<dbReference type="GO" id="GO:0003735">
    <property type="term" value="F:structural constituent of ribosome"/>
    <property type="evidence" value="ECO:0007669"/>
    <property type="project" value="InterPro"/>
</dbReference>
<dbReference type="InterPro" id="IPR023442">
    <property type="entry name" value="Ribosomal_eL24_CS"/>
</dbReference>
<dbReference type="GO" id="GO:0005840">
    <property type="term" value="C:ribosome"/>
    <property type="evidence" value="ECO:0007669"/>
    <property type="project" value="UniProtKB-KW"/>
</dbReference>
<evidence type="ECO:0000313" key="8">
    <source>
        <dbReference type="Proteomes" id="UP000273278"/>
    </source>
</evidence>
<dbReference type="InterPro" id="IPR011017">
    <property type="entry name" value="TRASH_dom"/>
</dbReference>
<dbReference type="RefSeq" id="WP_015504012.1">
    <property type="nucleotide sequence ID" value="NZ_CAYASN010000006.1"/>
</dbReference>
<comment type="similarity">
    <text evidence="1 5">Belongs to the eukaryotic ribosomal protein eL24 family.</text>
</comment>
<keyword evidence="2" id="KW-0863">Zinc-finger</keyword>
<keyword evidence="2" id="KW-0479">Metal-binding</keyword>
<dbReference type="GO" id="GO:0006412">
    <property type="term" value="P:translation"/>
    <property type="evidence" value="ECO:0007669"/>
    <property type="project" value="UniProtKB-UniRule"/>
</dbReference>
<keyword evidence="4 5" id="KW-0687">Ribonucleoprotein</keyword>
<dbReference type="GO" id="GO:0008270">
    <property type="term" value="F:zinc ion binding"/>
    <property type="evidence" value="ECO:0007669"/>
    <property type="project" value="UniProtKB-KW"/>
</dbReference>
<accession>A0A3G3IER4</accession>
<dbReference type="Gene3D" id="2.30.170.20">
    <property type="entry name" value="Ribosomal protein L24e"/>
    <property type="match status" value="1"/>
</dbReference>
<dbReference type="Proteomes" id="UP000273278">
    <property type="component" value="Chromosome"/>
</dbReference>
<evidence type="ECO:0000256" key="5">
    <source>
        <dbReference type="HAMAP-Rule" id="MF_00773"/>
    </source>
</evidence>
<sequence>MVEERKCSFCGKVITPGTGKMFVKKDGSVLFFDANKCYKNMIELKRVPRTTLWTEKAHSEKDARLKNAAAKAQAPKE</sequence>
<keyword evidence="2" id="KW-0862">Zinc</keyword>
<dbReference type="AlphaFoldDB" id="A0A3G3IER4"/>
<dbReference type="GO" id="GO:1990904">
    <property type="term" value="C:ribonucleoprotein complex"/>
    <property type="evidence" value="ECO:0007669"/>
    <property type="project" value="UniProtKB-KW"/>
</dbReference>
<evidence type="ECO:0000256" key="2">
    <source>
        <dbReference type="ARBA" id="ARBA00022771"/>
    </source>
</evidence>
<dbReference type="InterPro" id="IPR000988">
    <property type="entry name" value="Ribosomal_eL24-rel_N"/>
</dbReference>
<comment type="caution">
    <text evidence="5">Lacks conserved residue(s) required for the propagation of feature annotation.</text>
</comment>
<dbReference type="NCBIfam" id="NF034186">
    <property type="entry name" value="PRK14891.1-1"/>
    <property type="match status" value="1"/>
</dbReference>
<comment type="subunit">
    <text evidence="5">Part of the 50S ribosomal subunit. Forms a cluster with proteins L3 and L14.</text>
</comment>
<dbReference type="SUPFAM" id="SSF57716">
    <property type="entry name" value="Glucocorticoid receptor-like (DNA-binding domain)"/>
    <property type="match status" value="1"/>
</dbReference>
<dbReference type="PROSITE" id="PS01073">
    <property type="entry name" value="RIBOSOMAL_L24E"/>
    <property type="match status" value="1"/>
</dbReference>
<dbReference type="InterPro" id="IPR038630">
    <property type="entry name" value="L24e/L24_sf"/>
</dbReference>
<evidence type="ECO:0000259" key="6">
    <source>
        <dbReference type="SMART" id="SM00746"/>
    </source>
</evidence>
<keyword evidence="3 5" id="KW-0689">Ribosomal protein</keyword>
<proteinExistence type="inferred from homology"/>
<comment type="function">
    <text evidence="5">Binds to the 23S rRNA.</text>
</comment>
<dbReference type="InterPro" id="IPR055345">
    <property type="entry name" value="Ribosomal_eL24-rel_arc"/>
</dbReference>
<evidence type="ECO:0000256" key="4">
    <source>
        <dbReference type="ARBA" id="ARBA00023274"/>
    </source>
</evidence>
<keyword evidence="5" id="KW-0699">rRNA-binding</keyword>
<dbReference type="Pfam" id="PF01246">
    <property type="entry name" value="Ribosomal_L24e"/>
    <property type="match status" value="1"/>
</dbReference>
<keyword evidence="5" id="KW-0694">RNA-binding</keyword>
<gene>
    <name evidence="5" type="primary">rpl24e</name>
    <name evidence="7" type="ORF">BKD89_00510</name>
</gene>
<reference evidence="7 8" key="1">
    <citation type="submission" date="2016-10" db="EMBL/GenBank/DDBJ databases">
        <title>Complete genome of the TMA-utilizing, human hosted archaeon Methanomethylophilus alvus Gen. nov, sp. nov., strain Mx-05, derived from a pure culture.</title>
        <authorList>
            <person name="Brugere J.-F."/>
            <person name="Ben Hania W."/>
            <person name="Chaudhary P.P."/>
            <person name="Gaci N."/>
            <person name="Borrel G."/>
            <person name="Cao Van Tuat L."/>
            <person name="Fardeau M.-L."/>
            <person name="Harris H.M.B."/>
            <person name="O'Toole P.W."/>
            <person name="Ollivier B."/>
        </authorList>
    </citation>
    <scope>NUCLEOTIDE SEQUENCE [LARGE SCALE GENOMIC DNA]</scope>
    <source>
        <strain evidence="7 8">Mx-05</strain>
    </source>
</reference>
<evidence type="ECO:0000256" key="3">
    <source>
        <dbReference type="ARBA" id="ARBA00022980"/>
    </source>
</evidence>
<evidence type="ECO:0000313" key="7">
    <source>
        <dbReference type="EMBL" id="AYQ54303.1"/>
    </source>
</evidence>
<organism evidence="7 8">
    <name type="scientific">Methanomethylophilus alvi</name>
    <dbReference type="NCBI Taxonomy" id="1291540"/>
    <lineage>
        <taxon>Archaea</taxon>
        <taxon>Methanobacteriati</taxon>
        <taxon>Thermoplasmatota</taxon>
        <taxon>Thermoplasmata</taxon>
        <taxon>Methanomassiliicoccales</taxon>
        <taxon>Methanomethylophilaceae</taxon>
        <taxon>Methanomethylophilus</taxon>
    </lineage>
</organism>